<reference evidence="1" key="1">
    <citation type="journal article" date="2014" name="Front. Microbiol.">
        <title>High frequency of phylogenetically diverse reductive dehalogenase-homologous genes in deep subseafloor sedimentary metagenomes.</title>
        <authorList>
            <person name="Kawai M."/>
            <person name="Futagami T."/>
            <person name="Toyoda A."/>
            <person name="Takaki Y."/>
            <person name="Nishi S."/>
            <person name="Hori S."/>
            <person name="Arai W."/>
            <person name="Tsubouchi T."/>
            <person name="Morono Y."/>
            <person name="Uchiyama I."/>
            <person name="Ito T."/>
            <person name="Fujiyama A."/>
            <person name="Inagaki F."/>
            <person name="Takami H."/>
        </authorList>
    </citation>
    <scope>NUCLEOTIDE SEQUENCE</scope>
    <source>
        <strain evidence="1">Expedition CK06-06</strain>
    </source>
</reference>
<comment type="caution">
    <text evidence="1">The sequence shown here is derived from an EMBL/GenBank/DDBJ whole genome shotgun (WGS) entry which is preliminary data.</text>
</comment>
<name>X1D554_9ZZZZ</name>
<feature type="non-terminal residue" evidence="1">
    <location>
        <position position="290"/>
    </location>
</feature>
<evidence type="ECO:0000313" key="1">
    <source>
        <dbReference type="EMBL" id="GAH00249.1"/>
    </source>
</evidence>
<proteinExistence type="predicted"/>
<feature type="non-terminal residue" evidence="1">
    <location>
        <position position="1"/>
    </location>
</feature>
<gene>
    <name evidence="1" type="ORF">S01H4_39548</name>
</gene>
<accession>X1D554</accession>
<dbReference type="AlphaFoldDB" id="X1D554"/>
<protein>
    <submittedName>
        <fullName evidence="1">Uncharacterized protein</fullName>
    </submittedName>
</protein>
<sequence>GFSTDLTFDIADLETSGSDMVNEIVVTGNDTILLGCDPDSSPTAVYATWSCVFESDIPNESLLMGGSGFGLSDADIEYVGVSGGSSNYSITENDHRQIIPTAGTIKNLYVQLHADPGTAPEAYRFTLRKGGASQILTVTITANAVEGSDLVHSFAMAAGNALTMMIEPLNEPSVAPYCRWGVTFVADTDGESVVLGGSSNDLPQVDTEFHSIVPSYYSEAWMVDEYQRYHLGQVCTLKKLYVLLSGAPDAGNKYDFPIRIAGADSDVVTTIADAATAGNSGALEDTVALD</sequence>
<organism evidence="1">
    <name type="scientific">marine sediment metagenome</name>
    <dbReference type="NCBI Taxonomy" id="412755"/>
    <lineage>
        <taxon>unclassified sequences</taxon>
        <taxon>metagenomes</taxon>
        <taxon>ecological metagenomes</taxon>
    </lineage>
</organism>
<dbReference type="EMBL" id="BART01021436">
    <property type="protein sequence ID" value="GAH00249.1"/>
    <property type="molecule type" value="Genomic_DNA"/>
</dbReference>